<keyword evidence="1" id="KW-0175">Coiled coil</keyword>
<evidence type="ECO:0000313" key="3">
    <source>
        <dbReference type="Proteomes" id="UP001194468"/>
    </source>
</evidence>
<reference evidence="2" key="1">
    <citation type="submission" date="2019-10" db="EMBL/GenBank/DDBJ databases">
        <authorList>
            <consortium name="DOE Joint Genome Institute"/>
            <person name="Kuo A."/>
            <person name="Miyauchi S."/>
            <person name="Kiss E."/>
            <person name="Drula E."/>
            <person name="Kohler A."/>
            <person name="Sanchez-Garcia M."/>
            <person name="Andreopoulos B."/>
            <person name="Barry K.W."/>
            <person name="Bonito G."/>
            <person name="Buee M."/>
            <person name="Carver A."/>
            <person name="Chen C."/>
            <person name="Cichocki N."/>
            <person name="Clum A."/>
            <person name="Culley D."/>
            <person name="Crous P.W."/>
            <person name="Fauchery L."/>
            <person name="Girlanda M."/>
            <person name="Hayes R."/>
            <person name="Keri Z."/>
            <person name="LaButti K."/>
            <person name="Lipzen A."/>
            <person name="Lombard V."/>
            <person name="Magnuson J."/>
            <person name="Maillard F."/>
            <person name="Morin E."/>
            <person name="Murat C."/>
            <person name="Nolan M."/>
            <person name="Ohm R."/>
            <person name="Pangilinan J."/>
            <person name="Pereira M."/>
            <person name="Perotto S."/>
            <person name="Peter M."/>
            <person name="Riley R."/>
            <person name="Sitrit Y."/>
            <person name="Stielow B."/>
            <person name="Szollosi G."/>
            <person name="Zifcakova L."/>
            <person name="Stursova M."/>
            <person name="Spatafora J.W."/>
            <person name="Tedersoo L."/>
            <person name="Vaario L.-M."/>
            <person name="Yamada A."/>
            <person name="Yan M."/>
            <person name="Wang P."/>
            <person name="Xu J."/>
            <person name="Bruns T."/>
            <person name="Baldrian P."/>
            <person name="Vilgalys R."/>
            <person name="Henrissat B."/>
            <person name="Grigoriev I.V."/>
            <person name="Hibbett D."/>
            <person name="Nagy L.G."/>
            <person name="Martin F.M."/>
        </authorList>
    </citation>
    <scope>NUCLEOTIDE SEQUENCE</scope>
    <source>
        <strain evidence="2">BED1</strain>
    </source>
</reference>
<evidence type="ECO:0000256" key="1">
    <source>
        <dbReference type="SAM" id="Coils"/>
    </source>
</evidence>
<feature type="coiled-coil region" evidence="1">
    <location>
        <begin position="71"/>
        <end position="98"/>
    </location>
</feature>
<organism evidence="2 3">
    <name type="scientific">Boletus edulis BED1</name>
    <dbReference type="NCBI Taxonomy" id="1328754"/>
    <lineage>
        <taxon>Eukaryota</taxon>
        <taxon>Fungi</taxon>
        <taxon>Dikarya</taxon>
        <taxon>Basidiomycota</taxon>
        <taxon>Agaricomycotina</taxon>
        <taxon>Agaricomycetes</taxon>
        <taxon>Agaricomycetidae</taxon>
        <taxon>Boletales</taxon>
        <taxon>Boletineae</taxon>
        <taxon>Boletaceae</taxon>
        <taxon>Boletoideae</taxon>
        <taxon>Boletus</taxon>
    </lineage>
</organism>
<reference evidence="2" key="2">
    <citation type="journal article" date="2020" name="Nat. Commun.">
        <title>Large-scale genome sequencing of mycorrhizal fungi provides insights into the early evolution of symbiotic traits.</title>
        <authorList>
            <person name="Miyauchi S."/>
            <person name="Kiss E."/>
            <person name="Kuo A."/>
            <person name="Drula E."/>
            <person name="Kohler A."/>
            <person name="Sanchez-Garcia M."/>
            <person name="Morin E."/>
            <person name="Andreopoulos B."/>
            <person name="Barry K.W."/>
            <person name="Bonito G."/>
            <person name="Buee M."/>
            <person name="Carver A."/>
            <person name="Chen C."/>
            <person name="Cichocki N."/>
            <person name="Clum A."/>
            <person name="Culley D."/>
            <person name="Crous P.W."/>
            <person name="Fauchery L."/>
            <person name="Girlanda M."/>
            <person name="Hayes R.D."/>
            <person name="Keri Z."/>
            <person name="LaButti K."/>
            <person name="Lipzen A."/>
            <person name="Lombard V."/>
            <person name="Magnuson J."/>
            <person name="Maillard F."/>
            <person name="Murat C."/>
            <person name="Nolan M."/>
            <person name="Ohm R.A."/>
            <person name="Pangilinan J."/>
            <person name="Pereira M.F."/>
            <person name="Perotto S."/>
            <person name="Peter M."/>
            <person name="Pfister S."/>
            <person name="Riley R."/>
            <person name="Sitrit Y."/>
            <person name="Stielow J.B."/>
            <person name="Szollosi G."/>
            <person name="Zifcakova L."/>
            <person name="Stursova M."/>
            <person name="Spatafora J.W."/>
            <person name="Tedersoo L."/>
            <person name="Vaario L.M."/>
            <person name="Yamada A."/>
            <person name="Yan M."/>
            <person name="Wang P."/>
            <person name="Xu J."/>
            <person name="Bruns T."/>
            <person name="Baldrian P."/>
            <person name="Vilgalys R."/>
            <person name="Dunand C."/>
            <person name="Henrissat B."/>
            <person name="Grigoriev I.V."/>
            <person name="Hibbett D."/>
            <person name="Nagy L.G."/>
            <person name="Martin F.M."/>
        </authorList>
    </citation>
    <scope>NUCLEOTIDE SEQUENCE</scope>
    <source>
        <strain evidence="2">BED1</strain>
    </source>
</reference>
<name>A0AAD4G8B0_BOLED</name>
<accession>A0AAD4G8B0</accession>
<dbReference type="Proteomes" id="UP001194468">
    <property type="component" value="Unassembled WGS sequence"/>
</dbReference>
<proteinExistence type="predicted"/>
<sequence>MKYQNFPAVNVLFHPNNEKNDLYTFHNDTGQPKKKVMFMGEVAFKARCKAIKSAIWAKELILDHLMCCLTAAAKMEDKEEATAERKQVESEIKKMKEATLAFETLLADVTRDWTVEEN</sequence>
<protein>
    <submittedName>
        <fullName evidence="2">Uncharacterized protein</fullName>
    </submittedName>
</protein>
<evidence type="ECO:0000313" key="2">
    <source>
        <dbReference type="EMBL" id="KAF8424457.1"/>
    </source>
</evidence>
<gene>
    <name evidence="2" type="ORF">L210DRAFT_3653467</name>
</gene>
<dbReference type="AlphaFoldDB" id="A0AAD4G8B0"/>
<keyword evidence="3" id="KW-1185">Reference proteome</keyword>
<dbReference type="EMBL" id="WHUW01000103">
    <property type="protein sequence ID" value="KAF8424457.1"/>
    <property type="molecule type" value="Genomic_DNA"/>
</dbReference>
<comment type="caution">
    <text evidence="2">The sequence shown here is derived from an EMBL/GenBank/DDBJ whole genome shotgun (WGS) entry which is preliminary data.</text>
</comment>